<dbReference type="InterPro" id="IPR036237">
    <property type="entry name" value="Xyl_isomerase-like_sf"/>
</dbReference>
<dbReference type="Proteomes" id="UP001524478">
    <property type="component" value="Unassembled WGS sequence"/>
</dbReference>
<reference evidence="1 2" key="1">
    <citation type="submission" date="2022-06" db="EMBL/GenBank/DDBJ databases">
        <title>Isolation of gut microbiota from human fecal samples.</title>
        <authorList>
            <person name="Pamer E.G."/>
            <person name="Barat B."/>
            <person name="Waligurski E."/>
            <person name="Medina S."/>
            <person name="Paddock L."/>
            <person name="Mostad J."/>
        </authorList>
    </citation>
    <scope>NUCLEOTIDE SEQUENCE [LARGE SCALE GENOMIC DNA]</scope>
    <source>
        <strain evidence="1 2">DFI.7.95</strain>
    </source>
</reference>
<proteinExistence type="predicted"/>
<protein>
    <recommendedName>
        <fullName evidence="3">Sugar phosphate isomerase/epimerase</fullName>
    </recommendedName>
</protein>
<keyword evidence="2" id="KW-1185">Reference proteome</keyword>
<accession>A0ABT1SF02</accession>
<gene>
    <name evidence="1" type="ORF">NE686_18390</name>
</gene>
<organism evidence="1 2">
    <name type="scientific">Tissierella carlieri</name>
    <dbReference type="NCBI Taxonomy" id="689904"/>
    <lineage>
        <taxon>Bacteria</taxon>
        <taxon>Bacillati</taxon>
        <taxon>Bacillota</taxon>
        <taxon>Tissierellia</taxon>
        <taxon>Tissierellales</taxon>
        <taxon>Tissierellaceae</taxon>
        <taxon>Tissierella</taxon>
    </lineage>
</organism>
<dbReference type="SUPFAM" id="SSF51658">
    <property type="entry name" value="Xylose isomerase-like"/>
    <property type="match status" value="1"/>
</dbReference>
<dbReference type="EMBL" id="JANGAC010000018">
    <property type="protein sequence ID" value="MCQ4925077.1"/>
    <property type="molecule type" value="Genomic_DNA"/>
</dbReference>
<evidence type="ECO:0000313" key="1">
    <source>
        <dbReference type="EMBL" id="MCQ4925077.1"/>
    </source>
</evidence>
<evidence type="ECO:0008006" key="3">
    <source>
        <dbReference type="Google" id="ProtNLM"/>
    </source>
</evidence>
<sequence length="295" mass="35190">MAEYFIGMHCRFDDVKYKSDYTSRISGIEFCNFDEQEEIQRMLEITKKDSFKIGVHFPLKKASYKYRDPLLLSLDKDEILEAFEAVENEIKYASEIGAEYLLLHFPKPMVIDERLNWEKCKFSHKDETIGEEEYEFEEFKNQCQYTFKKLSELSKKYKIQIVLEIEMLNKYLYQGKLLKDLLEEYSDLKLCLDSARIHVLSNIDYNFDYKTFIKEMAKYTYLLHISNINVTDVIDNGHHPALIKLNEQDGWSNIGEFLNIISSENKDVKVLFEHRSDILTEDELNECYNWVMSYF</sequence>
<name>A0ABT1SF02_9FIRM</name>
<dbReference type="RefSeq" id="WP_256312669.1">
    <property type="nucleotide sequence ID" value="NZ_JANGAC010000018.1"/>
</dbReference>
<comment type="caution">
    <text evidence="1">The sequence shown here is derived from an EMBL/GenBank/DDBJ whole genome shotgun (WGS) entry which is preliminary data.</text>
</comment>
<dbReference type="Gene3D" id="3.20.20.150">
    <property type="entry name" value="Divalent-metal-dependent TIM barrel enzymes"/>
    <property type="match status" value="1"/>
</dbReference>
<evidence type="ECO:0000313" key="2">
    <source>
        <dbReference type="Proteomes" id="UP001524478"/>
    </source>
</evidence>